<dbReference type="PRINTS" id="PR00038">
    <property type="entry name" value="HTHLUXR"/>
</dbReference>
<sequence length="114" mass="12351">MNDASAQSAHRAPRLGPPRHLALDERQLRLISLLLAGHTDVSAAHRLGVSPRTVTNMLRSLMNRLGVDNRFQLGAALGTHLWRDTASSPTNADSHDRNSFVRIQGGTPCPAKAI</sequence>
<dbReference type="InterPro" id="IPR000792">
    <property type="entry name" value="Tscrpt_reg_LuxR_C"/>
</dbReference>
<dbReference type="EMBL" id="JAEKOZ010000001">
    <property type="protein sequence ID" value="MBJ3805620.1"/>
    <property type="molecule type" value="Genomic_DNA"/>
</dbReference>
<dbReference type="RefSeq" id="WP_190117999.1">
    <property type="nucleotide sequence ID" value="NZ_BMVR01000009.1"/>
</dbReference>
<dbReference type="InterPro" id="IPR016032">
    <property type="entry name" value="Sig_transdc_resp-reg_C-effctor"/>
</dbReference>
<feature type="region of interest" description="Disordered" evidence="1">
    <location>
        <begin position="1"/>
        <end position="20"/>
    </location>
</feature>
<proteinExistence type="predicted"/>
<evidence type="ECO:0000259" key="2">
    <source>
        <dbReference type="PROSITE" id="PS50043"/>
    </source>
</evidence>
<dbReference type="Gene3D" id="1.10.10.10">
    <property type="entry name" value="Winged helix-like DNA-binding domain superfamily/Winged helix DNA-binding domain"/>
    <property type="match status" value="1"/>
</dbReference>
<dbReference type="Proteomes" id="UP000634780">
    <property type="component" value="Unassembled WGS sequence"/>
</dbReference>
<dbReference type="PROSITE" id="PS50043">
    <property type="entry name" value="HTH_LUXR_2"/>
    <property type="match status" value="1"/>
</dbReference>
<protein>
    <submittedName>
        <fullName evidence="3">Helix-turn-helix transcriptional regulator</fullName>
    </submittedName>
</protein>
<dbReference type="InterPro" id="IPR036388">
    <property type="entry name" value="WH-like_DNA-bd_sf"/>
</dbReference>
<comment type="caution">
    <text evidence="3">The sequence shown here is derived from an EMBL/GenBank/DDBJ whole genome shotgun (WGS) entry which is preliminary data.</text>
</comment>
<gene>
    <name evidence="3" type="ORF">JGB26_00520</name>
</gene>
<reference evidence="3 4" key="1">
    <citation type="submission" date="2020-12" db="EMBL/GenBank/DDBJ databases">
        <title>Streptomyces typhae sp. nov., a novel endophytic actinomycete isolated from the root of cattail pollen (Typha angustifolia L.).</title>
        <authorList>
            <person name="Peng C."/>
            <person name="Liu C."/>
        </authorList>
    </citation>
    <scope>NUCLEOTIDE SEQUENCE [LARGE SCALE GENOMIC DNA]</scope>
    <source>
        <strain evidence="3 4">JCM 4753</strain>
    </source>
</reference>
<accession>A0ABS0WXF2</accession>
<feature type="domain" description="HTH luxR-type" evidence="2">
    <location>
        <begin position="16"/>
        <end position="81"/>
    </location>
</feature>
<evidence type="ECO:0000313" key="4">
    <source>
        <dbReference type="Proteomes" id="UP000634780"/>
    </source>
</evidence>
<dbReference type="SMART" id="SM00421">
    <property type="entry name" value="HTH_LUXR"/>
    <property type="match status" value="1"/>
</dbReference>
<evidence type="ECO:0000256" key="1">
    <source>
        <dbReference type="SAM" id="MobiDB-lite"/>
    </source>
</evidence>
<dbReference type="Pfam" id="PF00196">
    <property type="entry name" value="GerE"/>
    <property type="match status" value="1"/>
</dbReference>
<name>A0ABS0WXF2_9ACTN</name>
<organism evidence="3 4">
    <name type="scientific">Streptomyces flavofungini</name>
    <dbReference type="NCBI Taxonomy" id="68200"/>
    <lineage>
        <taxon>Bacteria</taxon>
        <taxon>Bacillati</taxon>
        <taxon>Actinomycetota</taxon>
        <taxon>Actinomycetes</taxon>
        <taxon>Kitasatosporales</taxon>
        <taxon>Streptomycetaceae</taxon>
        <taxon>Streptomyces</taxon>
    </lineage>
</organism>
<evidence type="ECO:0000313" key="3">
    <source>
        <dbReference type="EMBL" id="MBJ3805620.1"/>
    </source>
</evidence>
<feature type="region of interest" description="Disordered" evidence="1">
    <location>
        <begin position="86"/>
        <end position="114"/>
    </location>
</feature>
<dbReference type="SUPFAM" id="SSF46894">
    <property type="entry name" value="C-terminal effector domain of the bipartite response regulators"/>
    <property type="match status" value="1"/>
</dbReference>
<keyword evidence="4" id="KW-1185">Reference proteome</keyword>